<evidence type="ECO:0000313" key="1">
    <source>
        <dbReference type="EMBL" id="JAD15069.1"/>
    </source>
</evidence>
<accession>A0A0A8XNL8</accession>
<organism evidence="1">
    <name type="scientific">Arundo donax</name>
    <name type="common">Giant reed</name>
    <name type="synonym">Donax arundinaceus</name>
    <dbReference type="NCBI Taxonomy" id="35708"/>
    <lineage>
        <taxon>Eukaryota</taxon>
        <taxon>Viridiplantae</taxon>
        <taxon>Streptophyta</taxon>
        <taxon>Embryophyta</taxon>
        <taxon>Tracheophyta</taxon>
        <taxon>Spermatophyta</taxon>
        <taxon>Magnoliopsida</taxon>
        <taxon>Liliopsida</taxon>
        <taxon>Poales</taxon>
        <taxon>Poaceae</taxon>
        <taxon>PACMAD clade</taxon>
        <taxon>Arundinoideae</taxon>
        <taxon>Arundineae</taxon>
        <taxon>Arundo</taxon>
    </lineage>
</organism>
<reference evidence="1" key="2">
    <citation type="journal article" date="2015" name="Data Brief">
        <title>Shoot transcriptome of the giant reed, Arundo donax.</title>
        <authorList>
            <person name="Barrero R.A."/>
            <person name="Guerrero F.D."/>
            <person name="Moolhuijzen P."/>
            <person name="Goolsby J.A."/>
            <person name="Tidwell J."/>
            <person name="Bellgard S.E."/>
            <person name="Bellgard M.I."/>
        </authorList>
    </citation>
    <scope>NUCLEOTIDE SEQUENCE</scope>
    <source>
        <tissue evidence="1">Shoot tissue taken approximately 20 cm above the soil surface</tissue>
    </source>
</reference>
<dbReference type="AlphaFoldDB" id="A0A0A8XNL8"/>
<sequence length="85" mass="9946">MHVRDENRTKLCVRTIQVENYFMHLGKGESFRVFLHVAGLMRVNIILYFLCWNPTIEHTLEPANTTGPDDFAFQNRTHTRSALIL</sequence>
<name>A0A0A8XNL8_ARUDO</name>
<proteinExistence type="predicted"/>
<reference evidence="1" key="1">
    <citation type="submission" date="2014-09" db="EMBL/GenBank/DDBJ databases">
        <authorList>
            <person name="Magalhaes I.L.F."/>
            <person name="Oliveira U."/>
            <person name="Santos F.R."/>
            <person name="Vidigal T.H.D.A."/>
            <person name="Brescovit A.D."/>
            <person name="Santos A.J."/>
        </authorList>
    </citation>
    <scope>NUCLEOTIDE SEQUENCE</scope>
    <source>
        <tissue evidence="1">Shoot tissue taken approximately 20 cm above the soil surface</tissue>
    </source>
</reference>
<protein>
    <submittedName>
        <fullName evidence="1">Uncharacterized protein</fullName>
    </submittedName>
</protein>
<dbReference type="EMBL" id="GBRH01282826">
    <property type="protein sequence ID" value="JAD15069.1"/>
    <property type="molecule type" value="Transcribed_RNA"/>
</dbReference>